<dbReference type="Proteomes" id="UP000503447">
    <property type="component" value="Chromosome"/>
</dbReference>
<reference evidence="9" key="1">
    <citation type="submission" date="2020-05" db="EMBL/GenBank/DDBJ databases">
        <title>Frigoriglobus tundricola gen. nov., sp. nov., a psychrotolerant cellulolytic planctomycete of the family Gemmataceae with two divergent copies of 16S rRNA gene.</title>
        <authorList>
            <person name="Kulichevskaya I.S."/>
            <person name="Ivanova A.A."/>
            <person name="Naumoff D.G."/>
            <person name="Beletsky A.V."/>
            <person name="Rijpstra W.I.C."/>
            <person name="Sinninghe Damste J.S."/>
            <person name="Mardanov A.V."/>
            <person name="Ravin N.V."/>
            <person name="Dedysh S.N."/>
        </authorList>
    </citation>
    <scope>NUCLEOTIDE SEQUENCE [LARGE SCALE GENOMIC DNA]</scope>
    <source>
        <strain evidence="9">PL17</strain>
    </source>
</reference>
<sequence>MARRWVFVVALVGGFLGLVGCGKNAPVATGPQGTFDQHCAQCHAQAGQPGGPGVGGSRGPNLAKIGAEPGHTAEYLAAYIRDPRSAKPGAKLMPAFGDKLSDAQIQELAEWLAAKK</sequence>
<dbReference type="GO" id="GO:0005506">
    <property type="term" value="F:iron ion binding"/>
    <property type="evidence" value="ECO:0007669"/>
    <property type="project" value="InterPro"/>
</dbReference>
<keyword evidence="1" id="KW-0813">Transport</keyword>
<dbReference type="KEGG" id="ftj:FTUN_1881"/>
<dbReference type="EMBL" id="CP053452">
    <property type="protein sequence ID" value="QJW94361.1"/>
    <property type="molecule type" value="Genomic_DNA"/>
</dbReference>
<keyword evidence="4" id="KW-0249">Electron transport</keyword>
<organism evidence="8 9">
    <name type="scientific">Frigoriglobus tundricola</name>
    <dbReference type="NCBI Taxonomy" id="2774151"/>
    <lineage>
        <taxon>Bacteria</taxon>
        <taxon>Pseudomonadati</taxon>
        <taxon>Planctomycetota</taxon>
        <taxon>Planctomycetia</taxon>
        <taxon>Gemmatales</taxon>
        <taxon>Gemmataceae</taxon>
        <taxon>Frigoriglobus</taxon>
    </lineage>
</organism>
<gene>
    <name evidence="8" type="ORF">FTUN_1881</name>
</gene>
<evidence type="ECO:0000256" key="2">
    <source>
        <dbReference type="ARBA" id="ARBA00022617"/>
    </source>
</evidence>
<evidence type="ECO:0000256" key="5">
    <source>
        <dbReference type="ARBA" id="ARBA00023004"/>
    </source>
</evidence>
<evidence type="ECO:0000256" key="1">
    <source>
        <dbReference type="ARBA" id="ARBA00022448"/>
    </source>
</evidence>
<dbReference type="InterPro" id="IPR008168">
    <property type="entry name" value="Cyt_C_IC"/>
</dbReference>
<keyword evidence="2 6" id="KW-0349">Heme</keyword>
<evidence type="ECO:0000259" key="7">
    <source>
        <dbReference type="PROSITE" id="PS51007"/>
    </source>
</evidence>
<evidence type="ECO:0000313" key="8">
    <source>
        <dbReference type="EMBL" id="QJW94361.1"/>
    </source>
</evidence>
<dbReference type="InterPro" id="IPR009056">
    <property type="entry name" value="Cyt_c-like_dom"/>
</dbReference>
<keyword evidence="9" id="KW-1185">Reference proteome</keyword>
<proteinExistence type="predicted"/>
<evidence type="ECO:0000256" key="4">
    <source>
        <dbReference type="ARBA" id="ARBA00022982"/>
    </source>
</evidence>
<dbReference type="GO" id="GO:0009055">
    <property type="term" value="F:electron transfer activity"/>
    <property type="evidence" value="ECO:0007669"/>
    <property type="project" value="InterPro"/>
</dbReference>
<dbReference type="PRINTS" id="PR00605">
    <property type="entry name" value="CYTCHROMECIC"/>
</dbReference>
<dbReference type="PROSITE" id="PS51007">
    <property type="entry name" value="CYTC"/>
    <property type="match status" value="1"/>
</dbReference>
<dbReference type="Gene3D" id="1.10.760.10">
    <property type="entry name" value="Cytochrome c-like domain"/>
    <property type="match status" value="1"/>
</dbReference>
<evidence type="ECO:0000256" key="6">
    <source>
        <dbReference type="PROSITE-ProRule" id="PRU00433"/>
    </source>
</evidence>
<dbReference type="GO" id="GO:0020037">
    <property type="term" value="F:heme binding"/>
    <property type="evidence" value="ECO:0007669"/>
    <property type="project" value="InterPro"/>
</dbReference>
<keyword evidence="5 6" id="KW-0408">Iron</keyword>
<dbReference type="SUPFAM" id="SSF46626">
    <property type="entry name" value="Cytochrome c"/>
    <property type="match status" value="1"/>
</dbReference>
<dbReference type="InterPro" id="IPR036909">
    <property type="entry name" value="Cyt_c-like_dom_sf"/>
</dbReference>
<dbReference type="AlphaFoldDB" id="A0A6M5YM89"/>
<dbReference type="RefSeq" id="WP_171470380.1">
    <property type="nucleotide sequence ID" value="NZ_CP053452.2"/>
</dbReference>
<feature type="domain" description="Cytochrome c" evidence="7">
    <location>
        <begin position="25"/>
        <end position="116"/>
    </location>
</feature>
<protein>
    <recommendedName>
        <fullName evidence="7">Cytochrome c domain-containing protein</fullName>
    </recommendedName>
</protein>
<keyword evidence="3 6" id="KW-0479">Metal-binding</keyword>
<dbReference type="Pfam" id="PF13442">
    <property type="entry name" value="Cytochrome_CBB3"/>
    <property type="match status" value="1"/>
</dbReference>
<name>A0A6M5YM89_9BACT</name>
<dbReference type="PROSITE" id="PS51257">
    <property type="entry name" value="PROKAR_LIPOPROTEIN"/>
    <property type="match status" value="1"/>
</dbReference>
<evidence type="ECO:0000313" key="9">
    <source>
        <dbReference type="Proteomes" id="UP000503447"/>
    </source>
</evidence>
<accession>A0A6M5YM89</accession>
<evidence type="ECO:0000256" key="3">
    <source>
        <dbReference type="ARBA" id="ARBA00022723"/>
    </source>
</evidence>